<accession>A0ABY1QE10</accession>
<feature type="modified residue" description="4-aspartylphosphate" evidence="2">
    <location>
        <position position="57"/>
    </location>
</feature>
<dbReference type="RefSeq" id="WP_283434082.1">
    <property type="nucleotide sequence ID" value="NZ_CAWLDM010000001.1"/>
</dbReference>
<dbReference type="CDD" id="cd00156">
    <property type="entry name" value="REC"/>
    <property type="match status" value="1"/>
</dbReference>
<gene>
    <name evidence="4" type="ORF">SAMN06265222_111116</name>
</gene>
<dbReference type="Gene3D" id="3.40.50.2300">
    <property type="match status" value="1"/>
</dbReference>
<protein>
    <submittedName>
        <fullName evidence="4">Response regulator receiver domain-containing protein</fullName>
    </submittedName>
</protein>
<dbReference type="SMART" id="SM00448">
    <property type="entry name" value="REC"/>
    <property type="match status" value="1"/>
</dbReference>
<evidence type="ECO:0000256" key="1">
    <source>
        <dbReference type="ARBA" id="ARBA00022553"/>
    </source>
</evidence>
<keyword evidence="1 2" id="KW-0597">Phosphoprotein</keyword>
<dbReference type="SUPFAM" id="SSF52172">
    <property type="entry name" value="CheY-like"/>
    <property type="match status" value="1"/>
</dbReference>
<evidence type="ECO:0000313" key="5">
    <source>
        <dbReference type="Proteomes" id="UP001158067"/>
    </source>
</evidence>
<feature type="domain" description="Response regulatory" evidence="3">
    <location>
        <begin position="8"/>
        <end position="125"/>
    </location>
</feature>
<reference evidence="4 5" key="1">
    <citation type="submission" date="2017-05" db="EMBL/GenBank/DDBJ databases">
        <authorList>
            <person name="Varghese N."/>
            <person name="Submissions S."/>
        </authorList>
    </citation>
    <scope>NUCLEOTIDE SEQUENCE [LARGE SCALE GENOMIC DNA]</scope>
    <source>
        <strain evidence="4 5">DSM 25457</strain>
    </source>
</reference>
<dbReference type="EMBL" id="FXUG01000011">
    <property type="protein sequence ID" value="SMP68808.1"/>
    <property type="molecule type" value="Genomic_DNA"/>
</dbReference>
<dbReference type="InterPro" id="IPR050595">
    <property type="entry name" value="Bact_response_regulator"/>
</dbReference>
<sequence length="131" mass="14738">MSLAQQLRILLVEPESVLADLTSFRLELLGYDIKIVSEGAQAKDWLRHESIDLLIVDTKLPHGDGIEWLTELRLEYKANESFPVLMLSLDPSLESVRRAYLAGAQDYLITPFDPTVLEEKIQNLVGGMLVS</sequence>
<name>A0ABY1QE10_9BACT</name>
<dbReference type="PANTHER" id="PTHR44591:SF23">
    <property type="entry name" value="CHEY SUBFAMILY"/>
    <property type="match status" value="1"/>
</dbReference>
<evidence type="ECO:0000313" key="4">
    <source>
        <dbReference type="EMBL" id="SMP68808.1"/>
    </source>
</evidence>
<evidence type="ECO:0000259" key="3">
    <source>
        <dbReference type="PROSITE" id="PS50110"/>
    </source>
</evidence>
<dbReference type="InterPro" id="IPR011006">
    <property type="entry name" value="CheY-like_superfamily"/>
</dbReference>
<keyword evidence="5" id="KW-1185">Reference proteome</keyword>
<dbReference type="Pfam" id="PF00072">
    <property type="entry name" value="Response_reg"/>
    <property type="match status" value="1"/>
</dbReference>
<evidence type="ECO:0000256" key="2">
    <source>
        <dbReference type="PROSITE-ProRule" id="PRU00169"/>
    </source>
</evidence>
<proteinExistence type="predicted"/>
<dbReference type="PROSITE" id="PS50110">
    <property type="entry name" value="RESPONSE_REGULATORY"/>
    <property type="match status" value="1"/>
</dbReference>
<dbReference type="PANTHER" id="PTHR44591">
    <property type="entry name" value="STRESS RESPONSE REGULATOR PROTEIN 1"/>
    <property type="match status" value="1"/>
</dbReference>
<organism evidence="4 5">
    <name type="scientific">Neorhodopirellula lusitana</name>
    <dbReference type="NCBI Taxonomy" id="445327"/>
    <lineage>
        <taxon>Bacteria</taxon>
        <taxon>Pseudomonadati</taxon>
        <taxon>Planctomycetota</taxon>
        <taxon>Planctomycetia</taxon>
        <taxon>Pirellulales</taxon>
        <taxon>Pirellulaceae</taxon>
        <taxon>Neorhodopirellula</taxon>
    </lineage>
</organism>
<dbReference type="InterPro" id="IPR001789">
    <property type="entry name" value="Sig_transdc_resp-reg_receiver"/>
</dbReference>
<dbReference type="Proteomes" id="UP001158067">
    <property type="component" value="Unassembled WGS sequence"/>
</dbReference>
<comment type="caution">
    <text evidence="4">The sequence shown here is derived from an EMBL/GenBank/DDBJ whole genome shotgun (WGS) entry which is preliminary data.</text>
</comment>